<gene>
    <name evidence="2" type="ORF">Asi02nite_60600</name>
</gene>
<reference evidence="2 3" key="1">
    <citation type="submission" date="2021-01" db="EMBL/GenBank/DDBJ databases">
        <title>Whole genome shotgun sequence of Asanoa siamensis NBRC 107932.</title>
        <authorList>
            <person name="Komaki H."/>
            <person name="Tamura T."/>
        </authorList>
    </citation>
    <scope>NUCLEOTIDE SEQUENCE [LARGE SCALE GENOMIC DNA]</scope>
    <source>
        <strain evidence="2 3">NBRC 107932</strain>
    </source>
</reference>
<accession>A0ABQ4CZ35</accession>
<dbReference type="EMBL" id="BONE01000064">
    <property type="protein sequence ID" value="GIF76542.1"/>
    <property type="molecule type" value="Genomic_DNA"/>
</dbReference>
<keyword evidence="1" id="KW-0472">Membrane</keyword>
<comment type="caution">
    <text evidence="2">The sequence shown here is derived from an EMBL/GenBank/DDBJ whole genome shotgun (WGS) entry which is preliminary data.</text>
</comment>
<keyword evidence="3" id="KW-1185">Reference proteome</keyword>
<evidence type="ECO:0000313" key="3">
    <source>
        <dbReference type="Proteomes" id="UP000604117"/>
    </source>
</evidence>
<dbReference type="Pfam" id="PF19870">
    <property type="entry name" value="DUF6343"/>
    <property type="match status" value="1"/>
</dbReference>
<name>A0ABQ4CZ35_9ACTN</name>
<protein>
    <submittedName>
        <fullName evidence="2">Uncharacterized protein</fullName>
    </submittedName>
</protein>
<feature type="transmembrane region" description="Helical" evidence="1">
    <location>
        <begin position="26"/>
        <end position="46"/>
    </location>
</feature>
<dbReference type="Proteomes" id="UP000604117">
    <property type="component" value="Unassembled WGS sequence"/>
</dbReference>
<evidence type="ECO:0000313" key="2">
    <source>
        <dbReference type="EMBL" id="GIF76542.1"/>
    </source>
</evidence>
<dbReference type="InterPro" id="IPR045924">
    <property type="entry name" value="DUF6343"/>
</dbReference>
<keyword evidence="1" id="KW-0812">Transmembrane</keyword>
<proteinExistence type="predicted"/>
<evidence type="ECO:0000256" key="1">
    <source>
        <dbReference type="SAM" id="Phobius"/>
    </source>
</evidence>
<dbReference type="RefSeq" id="WP_203717416.1">
    <property type="nucleotide sequence ID" value="NZ_BONE01000064.1"/>
</dbReference>
<keyword evidence="1" id="KW-1133">Transmembrane helix</keyword>
<sequence>MTGNRPQAGGQPRRARGTVGHPYSALNLRLVLATFGLVVFAVLTWLAAAADLLPLAVICGLVVLTAAVDIVVIQRRRRARHRAEPGVHHSLFE</sequence>
<organism evidence="2 3">
    <name type="scientific">Asanoa siamensis</name>
    <dbReference type="NCBI Taxonomy" id="926357"/>
    <lineage>
        <taxon>Bacteria</taxon>
        <taxon>Bacillati</taxon>
        <taxon>Actinomycetota</taxon>
        <taxon>Actinomycetes</taxon>
        <taxon>Micromonosporales</taxon>
        <taxon>Micromonosporaceae</taxon>
        <taxon>Asanoa</taxon>
    </lineage>
</organism>
<feature type="transmembrane region" description="Helical" evidence="1">
    <location>
        <begin position="52"/>
        <end position="73"/>
    </location>
</feature>